<evidence type="ECO:0000313" key="5">
    <source>
        <dbReference type="Proteomes" id="UP000181976"/>
    </source>
</evidence>
<organism evidence="4 5">
    <name type="scientific">Thermophagus xiamenensis</name>
    <dbReference type="NCBI Taxonomy" id="385682"/>
    <lineage>
        <taxon>Bacteria</taxon>
        <taxon>Pseudomonadati</taxon>
        <taxon>Bacteroidota</taxon>
        <taxon>Bacteroidia</taxon>
        <taxon>Marinilabiliales</taxon>
        <taxon>Marinilabiliaceae</taxon>
        <taxon>Thermophagus</taxon>
    </lineage>
</organism>
<dbReference type="Proteomes" id="UP000181976">
    <property type="component" value="Unassembled WGS sequence"/>
</dbReference>
<dbReference type="OrthoDB" id="9775296at2"/>
<dbReference type="PRINTS" id="PR00080">
    <property type="entry name" value="SDRFAMILY"/>
</dbReference>
<dbReference type="EMBL" id="FONA01000002">
    <property type="protein sequence ID" value="SFD77594.1"/>
    <property type="molecule type" value="Genomic_DNA"/>
</dbReference>
<comment type="similarity">
    <text evidence="1 3">Belongs to the short-chain dehydrogenases/reductases (SDR) family.</text>
</comment>
<dbReference type="InterPro" id="IPR002347">
    <property type="entry name" value="SDR_fam"/>
</dbReference>
<evidence type="ECO:0000256" key="2">
    <source>
        <dbReference type="ARBA" id="ARBA00023002"/>
    </source>
</evidence>
<evidence type="ECO:0008006" key="6">
    <source>
        <dbReference type="Google" id="ProtNLM"/>
    </source>
</evidence>
<dbReference type="PRINTS" id="PR00081">
    <property type="entry name" value="GDHRDH"/>
</dbReference>
<gene>
    <name evidence="4" type="ORF">SAMN05444380_10223</name>
</gene>
<dbReference type="GO" id="GO:0016616">
    <property type="term" value="F:oxidoreductase activity, acting on the CH-OH group of donors, NAD or NADP as acceptor"/>
    <property type="evidence" value="ECO:0007669"/>
    <property type="project" value="UniProtKB-ARBA"/>
</dbReference>
<evidence type="ECO:0000256" key="1">
    <source>
        <dbReference type="ARBA" id="ARBA00006484"/>
    </source>
</evidence>
<dbReference type="Gene3D" id="3.40.50.720">
    <property type="entry name" value="NAD(P)-binding Rossmann-like Domain"/>
    <property type="match status" value="1"/>
</dbReference>
<dbReference type="SUPFAM" id="SSF51735">
    <property type="entry name" value="NAD(P)-binding Rossmann-fold domains"/>
    <property type="match status" value="1"/>
</dbReference>
<dbReference type="InParanoid" id="A0A1I1V3W6"/>
<dbReference type="AlphaFoldDB" id="A0A1I1V3W6"/>
<dbReference type="PROSITE" id="PS00061">
    <property type="entry name" value="ADH_SHORT"/>
    <property type="match status" value="1"/>
</dbReference>
<dbReference type="eggNOG" id="COG4221">
    <property type="taxonomic scope" value="Bacteria"/>
</dbReference>
<dbReference type="PANTHER" id="PTHR42901:SF1">
    <property type="entry name" value="ALCOHOL DEHYDROGENASE"/>
    <property type="match status" value="1"/>
</dbReference>
<keyword evidence="5" id="KW-1185">Reference proteome</keyword>
<evidence type="ECO:0000313" key="4">
    <source>
        <dbReference type="EMBL" id="SFD77594.1"/>
    </source>
</evidence>
<accession>A0A1I1V3W6</accession>
<proteinExistence type="inferred from homology"/>
<protein>
    <recommendedName>
        <fullName evidence="6">NADP-dependent 3-hydroxy acid dehydrogenase YdfG</fullName>
    </recommendedName>
</protein>
<evidence type="ECO:0000256" key="3">
    <source>
        <dbReference type="RuleBase" id="RU000363"/>
    </source>
</evidence>
<sequence>MDKIAMVTGATSGIGEATAHMLARNGFNLIITGRREDRLKNLAEKLKETNIEVKILSFDIRRLSATNQAWNSLPNDWKQIDILVNNAGLAAGADPIQEGLWEDWEQMIDTNVKGLLSITRLVIPEMIKRKKGHIINVSSIAGSEVYANGNVYCATKHAVHALTKGMRIDLLPHNIKVSSISPGMVETEFSIVRYHGDKQKADKVYEGLTPLNANDVADAIEFMITRPPHVNVNDMLLMPTAQASAVYNFRNK</sequence>
<dbReference type="PANTHER" id="PTHR42901">
    <property type="entry name" value="ALCOHOL DEHYDROGENASE"/>
    <property type="match status" value="1"/>
</dbReference>
<dbReference type="RefSeq" id="WP_010528835.1">
    <property type="nucleotide sequence ID" value="NZ_AFSL01000100.1"/>
</dbReference>
<name>A0A1I1V3W6_9BACT</name>
<dbReference type="FunCoup" id="A0A1I1V3W6">
    <property type="interactions" value="371"/>
</dbReference>
<dbReference type="STRING" id="385682.SAMN05444380_10223"/>
<keyword evidence="2" id="KW-0560">Oxidoreductase</keyword>
<dbReference type="FunFam" id="3.40.50.720:FF:000047">
    <property type="entry name" value="NADP-dependent L-serine/L-allo-threonine dehydrogenase"/>
    <property type="match status" value="1"/>
</dbReference>
<reference evidence="4 5" key="1">
    <citation type="submission" date="2016-10" db="EMBL/GenBank/DDBJ databases">
        <authorList>
            <person name="de Groot N.N."/>
        </authorList>
    </citation>
    <scope>NUCLEOTIDE SEQUENCE [LARGE SCALE GENOMIC DNA]</scope>
    <source>
        <strain evidence="4 5">DSM 19012</strain>
    </source>
</reference>
<dbReference type="InterPro" id="IPR036291">
    <property type="entry name" value="NAD(P)-bd_dom_sf"/>
</dbReference>
<dbReference type="InterPro" id="IPR020904">
    <property type="entry name" value="Sc_DH/Rdtase_CS"/>
</dbReference>
<dbReference type="Pfam" id="PF00106">
    <property type="entry name" value="adh_short"/>
    <property type="match status" value="1"/>
</dbReference>